<name>A0A109V0D7_9SACH</name>
<evidence type="ECO:0000313" key="3">
    <source>
        <dbReference type="Proteomes" id="UP000243052"/>
    </source>
</evidence>
<dbReference type="GeneID" id="28726149"/>
<dbReference type="RefSeq" id="XP_017989781.1">
    <property type="nucleotide sequence ID" value="XM_018134292.1"/>
</dbReference>
<keyword evidence="1" id="KW-0812">Transmembrane</keyword>
<dbReference type="AlphaFoldDB" id="A0A109V0D7"/>
<evidence type="ECO:0000313" key="2">
    <source>
        <dbReference type="EMBL" id="AMD22785.1"/>
    </source>
</evidence>
<feature type="transmembrane region" description="Helical" evidence="1">
    <location>
        <begin position="216"/>
        <end position="234"/>
    </location>
</feature>
<dbReference type="GO" id="GO:0005640">
    <property type="term" value="C:nuclear outer membrane"/>
    <property type="evidence" value="ECO:0007669"/>
    <property type="project" value="TreeGrafter"/>
</dbReference>
<organism evidence="2 3">
    <name type="scientific">Eremothecium sinecaudum</name>
    <dbReference type="NCBI Taxonomy" id="45286"/>
    <lineage>
        <taxon>Eukaryota</taxon>
        <taxon>Fungi</taxon>
        <taxon>Dikarya</taxon>
        <taxon>Ascomycota</taxon>
        <taxon>Saccharomycotina</taxon>
        <taxon>Saccharomycetes</taxon>
        <taxon>Saccharomycetales</taxon>
        <taxon>Saccharomycetaceae</taxon>
        <taxon>Eremothecium</taxon>
    </lineage>
</organism>
<keyword evidence="1" id="KW-1133">Transmembrane helix</keyword>
<dbReference type="OrthoDB" id="4035020at2759"/>
<dbReference type="GO" id="GO:0030474">
    <property type="term" value="P:spindle pole body duplication"/>
    <property type="evidence" value="ECO:0007669"/>
    <property type="project" value="TreeGrafter"/>
</dbReference>
<dbReference type="GO" id="GO:0006606">
    <property type="term" value="P:protein import into nucleus"/>
    <property type="evidence" value="ECO:0007669"/>
    <property type="project" value="TreeGrafter"/>
</dbReference>
<dbReference type="Pfam" id="PF08058">
    <property type="entry name" value="NPCC"/>
    <property type="match status" value="1"/>
</dbReference>
<dbReference type="GO" id="GO:0070762">
    <property type="term" value="C:nuclear pore transmembrane ring"/>
    <property type="evidence" value="ECO:0007669"/>
    <property type="project" value="TreeGrafter"/>
</dbReference>
<dbReference type="PANTHER" id="PTHR28003:SF1">
    <property type="entry name" value="NUCLEOPORIN POM34"/>
    <property type="match status" value="1"/>
</dbReference>
<dbReference type="PANTHER" id="PTHR28003">
    <property type="entry name" value="NUCLEOPORIN POM34"/>
    <property type="match status" value="1"/>
</dbReference>
<gene>
    <name evidence="2" type="ORF">AW171_hschr84843</name>
</gene>
<sequence length="394" mass="44899">MNSSLGTPKKVFETPVRPISTRQFESLREKVCKDSPGLYKARLLTDPTMTKFISRSVGATPSSVFDRKEAKNNMPKLAGERGLCYEQKEVYSRGAVDEIQTQQENLPNKKSSGITADKELQTIGSYENPILEVFTRRVVNKELEIKKIIVNIASLFVWNLCYKFLVFFLYYTKKGNYLCKRINQVFLAHIVFKIYPHLDLDSGWLKIWRLSNVSRLVHIVFFINVLTSLYMLLVKSQNFKVSDLGLNERQKQLLGVTDKDSRETLLPEGLLYKSNPRLNFSSENKKVDSSKDVTEHSAPTQPFLFKSLQTPLKASEISKGQQQQKKILESSSAFVNKINAYDDLRKSVLMSRSAITPPPVNNIVSSPSIRPTSGYIPSSKYAYMMDSPSPRKRL</sequence>
<dbReference type="Proteomes" id="UP000243052">
    <property type="component" value="Chromosome viii"/>
</dbReference>
<dbReference type="STRING" id="45286.A0A109V0D7"/>
<proteinExistence type="predicted"/>
<reference evidence="2 3" key="1">
    <citation type="submission" date="2016-01" db="EMBL/GenBank/DDBJ databases">
        <title>Genome sequence of the yeast Holleya sinecauda.</title>
        <authorList>
            <person name="Dietrich F.S."/>
        </authorList>
    </citation>
    <scope>NUCLEOTIDE SEQUENCE [LARGE SCALE GENOMIC DNA]</scope>
    <source>
        <strain evidence="2 3">ATCC 58844</strain>
    </source>
</reference>
<dbReference type="EMBL" id="CP014248">
    <property type="protein sequence ID" value="AMD22785.1"/>
    <property type="molecule type" value="Genomic_DNA"/>
</dbReference>
<keyword evidence="3" id="KW-1185">Reference proteome</keyword>
<protein>
    <submittedName>
        <fullName evidence="2">HHR016Cp</fullName>
    </submittedName>
</protein>
<evidence type="ECO:0000256" key="1">
    <source>
        <dbReference type="SAM" id="Phobius"/>
    </source>
</evidence>
<keyword evidence="1" id="KW-0472">Membrane</keyword>
<feature type="transmembrane region" description="Helical" evidence="1">
    <location>
        <begin position="148"/>
        <end position="171"/>
    </location>
</feature>
<accession>A0A109V0D7</accession>
<dbReference type="InterPro" id="IPR012578">
    <property type="entry name" value="Nucl_pore_cmplx"/>
</dbReference>